<evidence type="ECO:0008006" key="4">
    <source>
        <dbReference type="Google" id="ProtNLM"/>
    </source>
</evidence>
<keyword evidence="1" id="KW-0732">Signal</keyword>
<name>A0A2U0SBZ4_9SPHN</name>
<dbReference type="RefSeq" id="WP_116468284.1">
    <property type="nucleotide sequence ID" value="NZ_QENQ01000001.1"/>
</dbReference>
<dbReference type="Proteomes" id="UP000245890">
    <property type="component" value="Unassembled WGS sequence"/>
</dbReference>
<dbReference type="OrthoDB" id="2479977at2"/>
<dbReference type="EMBL" id="QENQ01000001">
    <property type="protein sequence ID" value="PVX28840.1"/>
    <property type="molecule type" value="Genomic_DNA"/>
</dbReference>
<comment type="caution">
    <text evidence="2">The sequence shown here is derived from an EMBL/GenBank/DDBJ whole genome shotgun (WGS) entry which is preliminary data.</text>
</comment>
<evidence type="ECO:0000313" key="3">
    <source>
        <dbReference type="Proteomes" id="UP000245890"/>
    </source>
</evidence>
<dbReference type="InterPro" id="IPR043750">
    <property type="entry name" value="DUF5695"/>
</dbReference>
<evidence type="ECO:0000313" key="2">
    <source>
        <dbReference type="EMBL" id="PVX28840.1"/>
    </source>
</evidence>
<feature type="signal peptide" evidence="1">
    <location>
        <begin position="1"/>
        <end position="23"/>
    </location>
</feature>
<dbReference type="AlphaFoldDB" id="A0A2U0SBZ4"/>
<evidence type="ECO:0000256" key="1">
    <source>
        <dbReference type="SAM" id="SignalP"/>
    </source>
</evidence>
<dbReference type="Pfam" id="PF18951">
    <property type="entry name" value="DUF5695"/>
    <property type="match status" value="1"/>
</dbReference>
<keyword evidence="3" id="KW-1185">Reference proteome</keyword>
<feature type="chain" id="PRO_5015626562" description="Glycoside hydrolase" evidence="1">
    <location>
        <begin position="24"/>
        <end position="919"/>
    </location>
</feature>
<accession>A0A2U0SBZ4</accession>
<reference evidence="2 3" key="1">
    <citation type="submission" date="2018-05" db="EMBL/GenBank/DDBJ databases">
        <title>Description of Sphingomonas pokkalii sp nov, isolated from the rhizosphere of saline tolerant pokkali rice and its draft genome analysis.</title>
        <authorList>
            <person name="Menon R."/>
            <person name="Kumari S."/>
            <person name="Rameshkumar N."/>
        </authorList>
    </citation>
    <scope>NUCLEOTIDE SEQUENCE [LARGE SCALE GENOMIC DNA]</scope>
    <source>
        <strain evidence="2 3">L3B27</strain>
    </source>
</reference>
<organism evidence="2 3">
    <name type="scientific">Sphingomonas pokkalii</name>
    <dbReference type="NCBI Taxonomy" id="2175090"/>
    <lineage>
        <taxon>Bacteria</taxon>
        <taxon>Pseudomonadati</taxon>
        <taxon>Pseudomonadota</taxon>
        <taxon>Alphaproteobacteria</taxon>
        <taxon>Sphingomonadales</taxon>
        <taxon>Sphingomonadaceae</taxon>
        <taxon>Sphingomonas</taxon>
    </lineage>
</organism>
<proteinExistence type="predicted"/>
<protein>
    <recommendedName>
        <fullName evidence="4">Glycoside hydrolase</fullName>
    </recommendedName>
</protein>
<sequence length="919" mass="100634">MRKLRSIFLAAVAFGGMTMPLVAVPAAPGATTTFPPVHSTAFRIGGFALALRSDTQTLARLSPVTEPAFDFVPGNREAERQGDGYAHIGDIDVRLRSAGGGWRDFASWHLRRPIRLLATGGNVFAAADISASMGPGFPLRIERRWLNQGGVPVLRFRLVNPTDKPIEIGGLGLPMVFDNIIRDRTLETAHAQASFVDPYIGRDAGYLQVTRLNGKGPALLVLPDGRTPLEAYAPLKTPKEAGAGAVFTDKSPRSQVSEGFYDWTIASRGFAEQEWRGAGEQWNVPTSFTLAPGAARSIGVRLVQAPSIRGIQPALVAQGRPVALGVPGYVVPNDLEASLFLRYRAPVARIDVAPAGAMTVSAAGTVNGWRRYAVRGLGWGRARVTITYADGTAQTVSYFVTKPLEQTMADLGRFTTTEQWFDDANDPFHRAPAILSYDRASARILTQEPRVWIAGMSDEGGAGGWIAAVMKQLDNPDAGEIAKLETVIDQTILGKLQVAGGDHAGAVKKSLFYYDPAAFHGFYDPASDWSSWTSWPKKEADDLGRSFNYPHVALGYWVLYRLARNHPGLVTHHDWRWYLDHARWTIVAMMRDAPYYTQFGQMEGNVFVDILNALKREGLTQHAAQIEGLMKGRADHWKGLAYPFGSEMAWDSTGQPEVYAWMRYFGHPKQAAETVEVILGYDPLIPHWGYNGNARRYWDFLYGGKYPRIERQIHHYGSTNNALPLFEAFRADPTDLHLLRVAYGGLMGGITNIDRDGFGSAAFHAWPDRMAWDPYTGDYGSGFFAHAYAAATYLVRDPVFGWLGYGGNVRTAADAVTIVPKDGARSRLFVAPAGLWITLEAGKIASARYQPSTGVVTLTLDPRTATTPRALLRLERTVAGPRYVVEAGAPERGGTTLPLTAAPQEIKLVKSRTDSKPAL</sequence>
<gene>
    <name evidence="2" type="ORF">DD559_05435</name>
</gene>